<name>A0ABY9T4B9_BREBE</name>
<sequence>MYDQGALGIEGEQLVPFGERQPDLRTVAFFRHRTDHHVPDLVFRFREGENFGLDLLVKQSEDLRYGVQLPVHRLDTRLKIEELRLRISDDNDHRKDDG</sequence>
<dbReference type="EMBL" id="CP134050">
    <property type="protein sequence ID" value="WNC13243.1"/>
    <property type="molecule type" value="Genomic_DNA"/>
</dbReference>
<proteinExistence type="predicted"/>
<keyword evidence="2" id="KW-1185">Reference proteome</keyword>
<protein>
    <submittedName>
        <fullName evidence="1">Uncharacterized protein</fullName>
    </submittedName>
</protein>
<dbReference type="Proteomes" id="UP001256827">
    <property type="component" value="Chromosome"/>
</dbReference>
<reference evidence="1 2" key="1">
    <citation type="submission" date="2023-09" db="EMBL/GenBank/DDBJ databases">
        <title>Complete Genome and Methylome dissection of Bacillus brevis NEB573 original source of BbsI restriction endonuclease.</title>
        <authorList>
            <person name="Fomenkov A."/>
            <person name="Roberts R.D."/>
        </authorList>
    </citation>
    <scope>NUCLEOTIDE SEQUENCE [LARGE SCALE GENOMIC DNA]</scope>
    <source>
        <strain evidence="1 2">NEB573</strain>
    </source>
</reference>
<evidence type="ECO:0000313" key="2">
    <source>
        <dbReference type="Proteomes" id="UP001256827"/>
    </source>
</evidence>
<organism evidence="1 2">
    <name type="scientific">Brevibacillus brevis</name>
    <name type="common">Bacillus brevis</name>
    <dbReference type="NCBI Taxonomy" id="1393"/>
    <lineage>
        <taxon>Bacteria</taxon>
        <taxon>Bacillati</taxon>
        <taxon>Bacillota</taxon>
        <taxon>Bacilli</taxon>
        <taxon>Bacillales</taxon>
        <taxon>Paenibacillaceae</taxon>
        <taxon>Brevibacillus</taxon>
    </lineage>
</organism>
<evidence type="ECO:0000313" key="1">
    <source>
        <dbReference type="EMBL" id="WNC13243.1"/>
    </source>
</evidence>
<gene>
    <name evidence="1" type="ORF">RGB73_21435</name>
</gene>
<accession>A0ABY9T4B9</accession>